<feature type="region of interest" description="Disordered" evidence="1">
    <location>
        <begin position="1"/>
        <end position="64"/>
    </location>
</feature>
<feature type="compositionally biased region" description="Low complexity" evidence="1">
    <location>
        <begin position="1"/>
        <end position="13"/>
    </location>
</feature>
<name>A0A6B3SKU6_9BURK</name>
<accession>A0A6B3SKU6</accession>
<sequence>MQSQSQAGAQAGGMDEKDKKAGKESGHRPDGQSGKQGEGQPAGNESANPVGNPNDVGTAGDYSR</sequence>
<keyword evidence="3" id="KW-1185">Reference proteome</keyword>
<feature type="compositionally biased region" description="Basic and acidic residues" evidence="1">
    <location>
        <begin position="14"/>
        <end position="30"/>
    </location>
</feature>
<gene>
    <name evidence="2" type="ORF">G3574_02690</name>
</gene>
<dbReference type="EMBL" id="JAAIVB010000010">
    <property type="protein sequence ID" value="NEX59975.1"/>
    <property type="molecule type" value="Genomic_DNA"/>
</dbReference>
<dbReference type="RefSeq" id="WP_163960475.1">
    <property type="nucleotide sequence ID" value="NZ_JAAIVB010000010.1"/>
</dbReference>
<protein>
    <submittedName>
        <fullName evidence="2">Uncharacterized protein</fullName>
    </submittedName>
</protein>
<evidence type="ECO:0000313" key="2">
    <source>
        <dbReference type="EMBL" id="NEX59975.1"/>
    </source>
</evidence>
<reference evidence="2 3" key="1">
    <citation type="submission" date="2020-02" db="EMBL/GenBank/DDBJ databases">
        <authorList>
            <person name="Kim M.K."/>
        </authorList>
    </citation>
    <scope>NUCLEOTIDE SEQUENCE [LARGE SCALE GENOMIC DNA]</scope>
    <source>
        <strain evidence="2 3">17J57-3</strain>
    </source>
</reference>
<evidence type="ECO:0000256" key="1">
    <source>
        <dbReference type="SAM" id="MobiDB-lite"/>
    </source>
</evidence>
<dbReference type="Proteomes" id="UP000482155">
    <property type="component" value="Unassembled WGS sequence"/>
</dbReference>
<proteinExistence type="predicted"/>
<evidence type="ECO:0000313" key="3">
    <source>
        <dbReference type="Proteomes" id="UP000482155"/>
    </source>
</evidence>
<dbReference type="AlphaFoldDB" id="A0A6B3SKU6"/>
<comment type="caution">
    <text evidence="2">The sequence shown here is derived from an EMBL/GenBank/DDBJ whole genome shotgun (WGS) entry which is preliminary data.</text>
</comment>
<organism evidence="2 3">
    <name type="scientific">Noviherbaspirillum galbum</name>
    <dbReference type="NCBI Taxonomy" id="2709383"/>
    <lineage>
        <taxon>Bacteria</taxon>
        <taxon>Pseudomonadati</taxon>
        <taxon>Pseudomonadota</taxon>
        <taxon>Betaproteobacteria</taxon>
        <taxon>Burkholderiales</taxon>
        <taxon>Oxalobacteraceae</taxon>
        <taxon>Noviherbaspirillum</taxon>
    </lineage>
</organism>